<reference evidence="1 2" key="1">
    <citation type="submission" date="2018-07" db="EMBL/GenBank/DDBJ databases">
        <title>Freshwater and sediment microbial communities from various areas in North America, analyzing microbe dynamics in response to fracking.</title>
        <authorList>
            <person name="Lamendella R."/>
        </authorList>
    </citation>
    <scope>NUCLEOTIDE SEQUENCE [LARGE SCALE GENOMIC DNA]</scope>
    <source>
        <strain evidence="1 2">160A</strain>
    </source>
</reference>
<proteinExistence type="predicted"/>
<comment type="caution">
    <text evidence="1">The sequence shown here is derived from an EMBL/GenBank/DDBJ whole genome shotgun (WGS) entry which is preliminary data.</text>
</comment>
<dbReference type="Proteomes" id="UP000252733">
    <property type="component" value="Unassembled WGS sequence"/>
</dbReference>
<protein>
    <submittedName>
        <fullName evidence="1">Uncharacterized protein</fullName>
    </submittedName>
</protein>
<evidence type="ECO:0000313" key="2">
    <source>
        <dbReference type="Proteomes" id="UP000252733"/>
    </source>
</evidence>
<evidence type="ECO:0000313" key="1">
    <source>
        <dbReference type="EMBL" id="RCW34586.1"/>
    </source>
</evidence>
<dbReference type="AlphaFoldDB" id="A0A368V0H7"/>
<organism evidence="1 2">
    <name type="scientific">Marinilabilia salmonicolor</name>
    <dbReference type="NCBI Taxonomy" id="989"/>
    <lineage>
        <taxon>Bacteria</taxon>
        <taxon>Pseudomonadati</taxon>
        <taxon>Bacteroidota</taxon>
        <taxon>Bacteroidia</taxon>
        <taxon>Marinilabiliales</taxon>
        <taxon>Marinilabiliaceae</taxon>
        <taxon>Marinilabilia</taxon>
    </lineage>
</organism>
<dbReference type="EMBL" id="QPIZ01000011">
    <property type="protein sequence ID" value="RCW34586.1"/>
    <property type="molecule type" value="Genomic_DNA"/>
</dbReference>
<gene>
    <name evidence="1" type="ORF">DFO77_11187</name>
</gene>
<sequence length="93" mass="10664">MNKCLFSVVTTTKLPIISIVALFGTKLHFYNVRGEFHQTYDLDEFYTDETSIATIASKENVNNQPCEFHQTNNLDKLFTDETSMAMIASKEYV</sequence>
<dbReference type="RefSeq" id="WP_181872069.1">
    <property type="nucleotide sequence ID" value="NZ_QPIZ01000011.1"/>
</dbReference>
<name>A0A368V0H7_9BACT</name>
<accession>A0A368V0H7</accession>
<keyword evidence="2" id="KW-1185">Reference proteome</keyword>